<feature type="transmembrane region" description="Helical" evidence="1">
    <location>
        <begin position="106"/>
        <end position="132"/>
    </location>
</feature>
<keyword evidence="4" id="KW-1185">Reference proteome</keyword>
<dbReference type="EMBL" id="CM035412">
    <property type="protein sequence ID" value="KAH7433340.1"/>
    <property type="molecule type" value="Genomic_DNA"/>
</dbReference>
<evidence type="ECO:0000259" key="2">
    <source>
        <dbReference type="Pfam" id="PF13386"/>
    </source>
</evidence>
<dbReference type="InterPro" id="IPR052776">
    <property type="entry name" value="Chloro_ReproSupport/MetalTrans"/>
</dbReference>
<sequence length="380" mass="40076">MRMWALQTQKWACGSATCSGRMAVVYYSRTASLPFSVRLKRNSAHGLLRSDEASALCSLGTSCYRISEPFSGPHLVRSLRILNPRTGSTSATTSSTRPSASRSTSLFTCLASVLKVLRLVPLLLLGLGAFFIDKLPAVADLTAHGGGSSVVLHRAKATEIFASGWAGLAAGFLHTLTGPDHLAGLAPLCIGKAKLESALIGVLWGFGHGAGQMICGLLFLVLKGKLKIDLLQAWASRVLGLTLLAIGGVGLKEAVDVSASAIAVEGPELQEDVVNRKATHRLKTFATGLIHGVHPDAFFTILPALALPSRLAGGAYLVMFLLGTIISMCSYTTFIASCGEALENRLPSFMKRLAIGSSIIAIIFGLGILVGELFGINFFH</sequence>
<dbReference type="PANTHER" id="PTHR33876">
    <property type="entry name" value="UNNAMED PRODUCT"/>
    <property type="match status" value="1"/>
</dbReference>
<proteinExistence type="predicted"/>
<keyword evidence="1" id="KW-0812">Transmembrane</keyword>
<dbReference type="OrthoDB" id="669460at2759"/>
<evidence type="ECO:0000256" key="1">
    <source>
        <dbReference type="SAM" id="Phobius"/>
    </source>
</evidence>
<dbReference type="AlphaFoldDB" id="A0A8T2UFQ6"/>
<protein>
    <recommendedName>
        <fullName evidence="2">Urease accessory protein UreH-like transmembrane domain-containing protein</fullName>
    </recommendedName>
</protein>
<feature type="transmembrane region" description="Helical" evidence="1">
    <location>
        <begin position="359"/>
        <end position="379"/>
    </location>
</feature>
<dbReference type="Proteomes" id="UP000825935">
    <property type="component" value="Chromosome 7"/>
</dbReference>
<name>A0A8T2UFQ6_CERRI</name>
<feature type="transmembrane region" description="Helical" evidence="1">
    <location>
        <begin position="202"/>
        <end position="222"/>
    </location>
</feature>
<dbReference type="PANTHER" id="PTHR33876:SF4">
    <property type="entry name" value="CHLOROPLAST PROTEIN FOR GROWTH AND FERTILITY 2"/>
    <property type="match status" value="1"/>
</dbReference>
<keyword evidence="1" id="KW-0472">Membrane</keyword>
<reference evidence="3" key="1">
    <citation type="submission" date="2021-08" db="EMBL/GenBank/DDBJ databases">
        <title>WGS assembly of Ceratopteris richardii.</title>
        <authorList>
            <person name="Marchant D.B."/>
            <person name="Chen G."/>
            <person name="Jenkins J."/>
            <person name="Shu S."/>
            <person name="Leebens-Mack J."/>
            <person name="Grimwood J."/>
            <person name="Schmutz J."/>
            <person name="Soltis P."/>
            <person name="Soltis D."/>
            <person name="Chen Z.-H."/>
        </authorList>
    </citation>
    <scope>NUCLEOTIDE SEQUENCE</scope>
    <source>
        <strain evidence="3">Whitten #5841</strain>
        <tissue evidence="3">Leaf</tissue>
    </source>
</reference>
<organism evidence="3 4">
    <name type="scientific">Ceratopteris richardii</name>
    <name type="common">Triangle waterfern</name>
    <dbReference type="NCBI Taxonomy" id="49495"/>
    <lineage>
        <taxon>Eukaryota</taxon>
        <taxon>Viridiplantae</taxon>
        <taxon>Streptophyta</taxon>
        <taxon>Embryophyta</taxon>
        <taxon>Tracheophyta</taxon>
        <taxon>Polypodiopsida</taxon>
        <taxon>Polypodiidae</taxon>
        <taxon>Polypodiales</taxon>
        <taxon>Pteridineae</taxon>
        <taxon>Pteridaceae</taxon>
        <taxon>Parkerioideae</taxon>
        <taxon>Ceratopteris</taxon>
    </lineage>
</organism>
<gene>
    <name evidence="3" type="ORF">KP509_07G064400</name>
</gene>
<feature type="transmembrane region" description="Helical" evidence="1">
    <location>
        <begin position="315"/>
        <end position="338"/>
    </location>
</feature>
<dbReference type="InterPro" id="IPR039447">
    <property type="entry name" value="UreH-like_TM_dom"/>
</dbReference>
<evidence type="ECO:0000313" key="4">
    <source>
        <dbReference type="Proteomes" id="UP000825935"/>
    </source>
</evidence>
<dbReference type="Pfam" id="PF13386">
    <property type="entry name" value="DsbD_2"/>
    <property type="match status" value="1"/>
</dbReference>
<accession>A0A8T2UFQ6</accession>
<comment type="caution">
    <text evidence="3">The sequence shown here is derived from an EMBL/GenBank/DDBJ whole genome shotgun (WGS) entry which is preliminary data.</text>
</comment>
<evidence type="ECO:0000313" key="3">
    <source>
        <dbReference type="EMBL" id="KAH7433340.1"/>
    </source>
</evidence>
<keyword evidence="1" id="KW-1133">Transmembrane helix</keyword>
<feature type="domain" description="Urease accessory protein UreH-like transmembrane" evidence="2">
    <location>
        <begin position="209"/>
        <end position="355"/>
    </location>
</feature>